<evidence type="ECO:0000313" key="1">
    <source>
        <dbReference type="EMBL" id="EAX89449.1"/>
    </source>
</evidence>
<dbReference type="AlphaFoldDB" id="A2G071"/>
<accession>A2G071</accession>
<protein>
    <submittedName>
        <fullName evidence="1">Uncharacterized protein</fullName>
    </submittedName>
</protein>
<reference evidence="1" key="1">
    <citation type="submission" date="2006-10" db="EMBL/GenBank/DDBJ databases">
        <authorList>
            <person name="Amadeo P."/>
            <person name="Zhao Q."/>
            <person name="Wortman J."/>
            <person name="Fraser-Liggett C."/>
            <person name="Carlton J."/>
        </authorList>
    </citation>
    <scope>NUCLEOTIDE SEQUENCE</scope>
    <source>
        <strain evidence="1">G3</strain>
    </source>
</reference>
<keyword evidence="2" id="KW-1185">Reference proteome</keyword>
<proteinExistence type="predicted"/>
<evidence type="ECO:0000313" key="2">
    <source>
        <dbReference type="Proteomes" id="UP000001542"/>
    </source>
</evidence>
<name>A2G071_TRIV3</name>
<dbReference type="EMBL" id="DS114199">
    <property type="protein sequence ID" value="EAX89449.1"/>
    <property type="molecule type" value="Genomic_DNA"/>
</dbReference>
<sequence>MNTFTFGAYDFLSLVEEELPNLNHGIYHLKSEPLIEEKQKSDMEEFVIFFKEEAKQATILFKENELKTIVQSSLKEYYSLLIFTNAHEFMFEDGSPVNPVYSSKLGETIIYKIKPISGFPTLDIHYESARYGERSIVDVVYNIFDIAVKFQIRSRGMLIIMSSVESEIYLFGNLGSMYTCLKGNYFKIDWAESILAFNNLTQLPIGAQIGRFTLNKLKSEFDNPDLIIRDGEVRTITVNESSVNIYPYYAIFIVKAK</sequence>
<dbReference type="RefSeq" id="XP_001302379.1">
    <property type="nucleotide sequence ID" value="XM_001302378.1"/>
</dbReference>
<organism evidence="1 2">
    <name type="scientific">Trichomonas vaginalis (strain ATCC PRA-98 / G3)</name>
    <dbReference type="NCBI Taxonomy" id="412133"/>
    <lineage>
        <taxon>Eukaryota</taxon>
        <taxon>Metamonada</taxon>
        <taxon>Parabasalia</taxon>
        <taxon>Trichomonadida</taxon>
        <taxon>Trichomonadidae</taxon>
        <taxon>Trichomonas</taxon>
    </lineage>
</organism>
<dbReference type="Proteomes" id="UP000001542">
    <property type="component" value="Unassembled WGS sequence"/>
</dbReference>
<dbReference type="VEuPathDB" id="TrichDB:TVAGG3_0045480"/>
<dbReference type="VEuPathDB" id="TrichDB:TVAG_104860"/>
<reference evidence="1" key="2">
    <citation type="journal article" date="2007" name="Science">
        <title>Draft genome sequence of the sexually transmitted pathogen Trichomonas vaginalis.</title>
        <authorList>
            <person name="Carlton J.M."/>
            <person name="Hirt R.P."/>
            <person name="Silva J.C."/>
            <person name="Delcher A.L."/>
            <person name="Schatz M."/>
            <person name="Zhao Q."/>
            <person name="Wortman J.R."/>
            <person name="Bidwell S.L."/>
            <person name="Alsmark U.C.M."/>
            <person name="Besteiro S."/>
            <person name="Sicheritz-Ponten T."/>
            <person name="Noel C.J."/>
            <person name="Dacks J.B."/>
            <person name="Foster P.G."/>
            <person name="Simillion C."/>
            <person name="Van de Peer Y."/>
            <person name="Miranda-Saavedra D."/>
            <person name="Barton G.J."/>
            <person name="Westrop G.D."/>
            <person name="Mueller S."/>
            <person name="Dessi D."/>
            <person name="Fiori P.L."/>
            <person name="Ren Q."/>
            <person name="Paulsen I."/>
            <person name="Zhang H."/>
            <person name="Bastida-Corcuera F.D."/>
            <person name="Simoes-Barbosa A."/>
            <person name="Brown M.T."/>
            <person name="Hayes R.D."/>
            <person name="Mukherjee M."/>
            <person name="Okumura C.Y."/>
            <person name="Schneider R."/>
            <person name="Smith A.J."/>
            <person name="Vanacova S."/>
            <person name="Villalvazo M."/>
            <person name="Haas B.J."/>
            <person name="Pertea M."/>
            <person name="Feldblyum T.V."/>
            <person name="Utterback T.R."/>
            <person name="Shu C.L."/>
            <person name="Osoegawa K."/>
            <person name="de Jong P.J."/>
            <person name="Hrdy I."/>
            <person name="Horvathova L."/>
            <person name="Zubacova Z."/>
            <person name="Dolezal P."/>
            <person name="Malik S.B."/>
            <person name="Logsdon J.M. Jr."/>
            <person name="Henze K."/>
            <person name="Gupta A."/>
            <person name="Wang C.C."/>
            <person name="Dunne R.L."/>
            <person name="Upcroft J.A."/>
            <person name="Upcroft P."/>
            <person name="White O."/>
            <person name="Salzberg S.L."/>
            <person name="Tang P."/>
            <person name="Chiu C.-H."/>
            <person name="Lee Y.-S."/>
            <person name="Embley T.M."/>
            <person name="Coombs G.H."/>
            <person name="Mottram J.C."/>
            <person name="Tachezy J."/>
            <person name="Fraser-Liggett C.M."/>
            <person name="Johnson P.J."/>
        </authorList>
    </citation>
    <scope>NUCLEOTIDE SEQUENCE [LARGE SCALE GENOMIC DNA]</scope>
    <source>
        <strain evidence="1">G3</strain>
    </source>
</reference>
<dbReference type="KEGG" id="tva:4747120"/>
<dbReference type="InParanoid" id="A2G071"/>
<gene>
    <name evidence="1" type="ORF">TVAG_104860</name>
</gene>